<evidence type="ECO:0000259" key="10">
    <source>
        <dbReference type="PROSITE" id="PS51779"/>
    </source>
</evidence>
<evidence type="ECO:0000256" key="9">
    <source>
        <dbReference type="SAM" id="Phobius"/>
    </source>
</evidence>
<name>A0A5J5J806_9MICO</name>
<accession>A0A5J5J806</accession>
<evidence type="ECO:0000313" key="12">
    <source>
        <dbReference type="Proteomes" id="UP000325827"/>
    </source>
</evidence>
<evidence type="ECO:0000313" key="11">
    <source>
        <dbReference type="EMBL" id="KAA9110923.1"/>
    </source>
</evidence>
<dbReference type="PANTHER" id="PTHR37820">
    <property type="entry name" value="CELL DIVISION PROTEIN DIVIB"/>
    <property type="match status" value="1"/>
</dbReference>
<feature type="domain" description="POTRA" evidence="10">
    <location>
        <begin position="149"/>
        <end position="217"/>
    </location>
</feature>
<proteinExistence type="predicted"/>
<evidence type="ECO:0000256" key="1">
    <source>
        <dbReference type="ARBA" id="ARBA00004370"/>
    </source>
</evidence>
<organism evidence="11 12">
    <name type="scientific">Microbacterium rhizomatis</name>
    <dbReference type="NCBI Taxonomy" id="1631477"/>
    <lineage>
        <taxon>Bacteria</taxon>
        <taxon>Bacillati</taxon>
        <taxon>Actinomycetota</taxon>
        <taxon>Actinomycetes</taxon>
        <taxon>Micrococcales</taxon>
        <taxon>Microbacteriaceae</taxon>
        <taxon>Microbacterium</taxon>
    </lineage>
</organism>
<gene>
    <name evidence="11" type="ORF">F6B43_04630</name>
</gene>
<keyword evidence="5 9" id="KW-1133">Transmembrane helix</keyword>
<keyword evidence="3" id="KW-0132">Cell division</keyword>
<dbReference type="InterPro" id="IPR034746">
    <property type="entry name" value="POTRA"/>
</dbReference>
<keyword evidence="12" id="KW-1185">Reference proteome</keyword>
<feature type="region of interest" description="Disordered" evidence="8">
    <location>
        <begin position="1"/>
        <end position="54"/>
    </location>
</feature>
<dbReference type="PROSITE" id="PS51779">
    <property type="entry name" value="POTRA"/>
    <property type="match status" value="1"/>
</dbReference>
<evidence type="ECO:0000256" key="2">
    <source>
        <dbReference type="ARBA" id="ARBA00022475"/>
    </source>
</evidence>
<dbReference type="Pfam" id="PF08478">
    <property type="entry name" value="POTRA_1"/>
    <property type="match status" value="1"/>
</dbReference>
<comment type="subcellular location">
    <subcellularLocation>
        <location evidence="1">Membrane</location>
    </subcellularLocation>
</comment>
<feature type="compositionally biased region" description="Low complexity" evidence="8">
    <location>
        <begin position="12"/>
        <end position="22"/>
    </location>
</feature>
<comment type="caution">
    <text evidence="11">The sequence shown here is derived from an EMBL/GenBank/DDBJ whole genome shotgun (WGS) entry which is preliminary data.</text>
</comment>
<dbReference type="OrthoDB" id="4793367at2"/>
<keyword evidence="6 9" id="KW-0472">Membrane</keyword>
<evidence type="ECO:0000256" key="6">
    <source>
        <dbReference type="ARBA" id="ARBA00023136"/>
    </source>
</evidence>
<dbReference type="InterPro" id="IPR013685">
    <property type="entry name" value="POTRA_FtsQ_type"/>
</dbReference>
<dbReference type="EMBL" id="VYSA01000001">
    <property type="protein sequence ID" value="KAA9110923.1"/>
    <property type="molecule type" value="Genomic_DNA"/>
</dbReference>
<feature type="transmembrane region" description="Helical" evidence="9">
    <location>
        <begin position="124"/>
        <end position="145"/>
    </location>
</feature>
<dbReference type="InterPro" id="IPR005548">
    <property type="entry name" value="Cell_div_FtsQ/DivIB_C"/>
</dbReference>
<evidence type="ECO:0000256" key="8">
    <source>
        <dbReference type="SAM" id="MobiDB-lite"/>
    </source>
</evidence>
<evidence type="ECO:0000256" key="7">
    <source>
        <dbReference type="ARBA" id="ARBA00023306"/>
    </source>
</evidence>
<evidence type="ECO:0000256" key="4">
    <source>
        <dbReference type="ARBA" id="ARBA00022692"/>
    </source>
</evidence>
<dbReference type="AlphaFoldDB" id="A0A5J5J806"/>
<dbReference type="Proteomes" id="UP000325827">
    <property type="component" value="Unassembled WGS sequence"/>
</dbReference>
<reference evidence="12" key="1">
    <citation type="submission" date="2019-09" db="EMBL/GenBank/DDBJ databases">
        <title>Mumia zhuanghuii sp. nov. isolated from the intestinal contents of plateau pika (Ochotona curzoniae) in the Qinghai-Tibet plateau of China.</title>
        <authorList>
            <person name="Tian Z."/>
        </authorList>
    </citation>
    <scope>NUCLEOTIDE SEQUENCE [LARGE SCALE GENOMIC DNA]</scope>
    <source>
        <strain evidence="12">JCM 30598</strain>
    </source>
</reference>
<feature type="compositionally biased region" description="Pro residues" evidence="8">
    <location>
        <begin position="1"/>
        <end position="11"/>
    </location>
</feature>
<keyword evidence="7" id="KW-0131">Cell cycle</keyword>
<dbReference type="GO" id="GO:0051301">
    <property type="term" value="P:cell division"/>
    <property type="evidence" value="ECO:0007669"/>
    <property type="project" value="UniProtKB-KW"/>
</dbReference>
<sequence>MRRPSPLPLPEPSRAAEPAAAADAVSIDEGAPPRGPQNAPGTQRRDPPGQSGTTAIETAGVLTALRPSALPVAAGDTVRADTTAPREAEPPLGLRDVWRAARARRKALRAEVRRFTGRQRRRRAVWIGSAAAVVVLILATLGAAYSPLFAVEEIRVVGTSQLDPQAVENALSSQLGTPLPRVDQSAVKAALVGFPLVETYTLEARPPHELIVRIVERTPVGVVSGRAGFSVVDAAGVALSTSAAMPAGLPLLTITGGTESPAFAAAGLVLRALPDAVRAQVTAVTASSPDDVTLTLGTNTQIVWGNADQSALKALVLETTMRARPPASVSVYDVSSPQAIVVR</sequence>
<keyword evidence="4 9" id="KW-0812">Transmembrane</keyword>
<dbReference type="RefSeq" id="WP_150447695.1">
    <property type="nucleotide sequence ID" value="NZ_VYSA01000001.1"/>
</dbReference>
<dbReference type="InterPro" id="IPR050487">
    <property type="entry name" value="FtsQ_DivIB"/>
</dbReference>
<dbReference type="PANTHER" id="PTHR37820:SF1">
    <property type="entry name" value="CELL DIVISION PROTEIN FTSQ"/>
    <property type="match status" value="1"/>
</dbReference>
<evidence type="ECO:0000256" key="3">
    <source>
        <dbReference type="ARBA" id="ARBA00022618"/>
    </source>
</evidence>
<protein>
    <submittedName>
        <fullName evidence="11">FtsQ-type POTRA domain-containing protein</fullName>
    </submittedName>
</protein>
<evidence type="ECO:0000256" key="5">
    <source>
        <dbReference type="ARBA" id="ARBA00022989"/>
    </source>
</evidence>
<dbReference type="Pfam" id="PF03799">
    <property type="entry name" value="FtsQ_DivIB_C"/>
    <property type="match status" value="1"/>
</dbReference>
<dbReference type="Gene3D" id="3.10.20.310">
    <property type="entry name" value="membrane protein fhac"/>
    <property type="match status" value="1"/>
</dbReference>
<keyword evidence="2" id="KW-1003">Cell membrane</keyword>
<dbReference type="GO" id="GO:0005886">
    <property type="term" value="C:plasma membrane"/>
    <property type="evidence" value="ECO:0007669"/>
    <property type="project" value="TreeGrafter"/>
</dbReference>